<proteinExistence type="predicted"/>
<dbReference type="InterPro" id="IPR028098">
    <property type="entry name" value="Glyco_trans_4-like_N"/>
</dbReference>
<dbReference type="InterPro" id="IPR055259">
    <property type="entry name" value="YkvP/CgeB_Glyco_trans-like"/>
</dbReference>
<sequence>MPSKLRIAYVAHTLRSDWNNGNAHFLRGWMRALAAMGHDVTVVEPETEWSIENLRTEALGEHSLSQFAALYPELNVRTYARGAGEDWWRATLKDQDIVILHEWNPPEYAQRLLSFRDELGFLLLFHDTHHRASSTPEQMERFGLARFDCVLAFGEALRTIYRERFGLTRVWTLHEAADTTVFRPEPSAMKIRDAVWIGNWGEGERSHEIRDYYLKPAAALRDEARFAIYGVRYPPEGLDACSQAGVSYGGYLPNLDAPAVYAGARLTVHIPRQQYSTAMAGIPTIRVFEALACGIPLISAPWQDCEELFRPGDFTMVHSRAEMIAAMRRLWNDPAAAEGQRARGLKTILARHTCAHRAQQLTDICEELNG</sequence>
<dbReference type="EMBL" id="RDSM01000006">
    <property type="protein sequence ID" value="RXH54009.1"/>
    <property type="molecule type" value="Genomic_DNA"/>
</dbReference>
<reference evidence="4" key="2">
    <citation type="submission" date="2019-02" db="EMBL/GenBank/DDBJ databases">
        <title>Granulicella sibirica sp. nov., a psychrotolerant acidobacterium isolated from an organic soil layer in forested tundra, West Siberia.</title>
        <authorList>
            <person name="Oshkin I.Y."/>
            <person name="Kulichevskaya I.S."/>
            <person name="Rijpstra W.I.C."/>
            <person name="Sinninghe Damste J.S."/>
            <person name="Rakitin A.L."/>
            <person name="Ravin N.V."/>
            <person name="Dedysh S.N."/>
        </authorList>
    </citation>
    <scope>NUCLEOTIDE SEQUENCE [LARGE SCALE GENOMIC DNA]</scope>
    <source>
        <strain evidence="4">AF10</strain>
    </source>
</reference>
<dbReference type="Proteomes" id="UP000289437">
    <property type="component" value="Unassembled WGS sequence"/>
</dbReference>
<feature type="domain" description="Spore protein YkvP/CgeB glycosyl transferase-like" evidence="2">
    <location>
        <begin position="214"/>
        <end position="362"/>
    </location>
</feature>
<evidence type="ECO:0000259" key="2">
    <source>
        <dbReference type="Pfam" id="PF13524"/>
    </source>
</evidence>
<dbReference type="AlphaFoldDB" id="A0A4Q0SX42"/>
<evidence type="ECO:0000313" key="4">
    <source>
        <dbReference type="Proteomes" id="UP000289437"/>
    </source>
</evidence>
<name>A0A4Q0SX42_9BACT</name>
<dbReference type="Gene3D" id="3.40.50.2000">
    <property type="entry name" value="Glycogen Phosphorylase B"/>
    <property type="match status" value="2"/>
</dbReference>
<keyword evidence="4" id="KW-1185">Reference proteome</keyword>
<evidence type="ECO:0000313" key="3">
    <source>
        <dbReference type="EMBL" id="RXH54009.1"/>
    </source>
</evidence>
<dbReference type="Pfam" id="PF13439">
    <property type="entry name" value="Glyco_transf_4"/>
    <property type="match status" value="1"/>
</dbReference>
<keyword evidence="3" id="KW-0808">Transferase</keyword>
<comment type="caution">
    <text evidence="3">The sequence shown here is derived from an EMBL/GenBank/DDBJ whole genome shotgun (WGS) entry which is preliminary data.</text>
</comment>
<evidence type="ECO:0000259" key="1">
    <source>
        <dbReference type="Pfam" id="PF13439"/>
    </source>
</evidence>
<dbReference type="InterPro" id="IPR050194">
    <property type="entry name" value="Glycosyltransferase_grp1"/>
</dbReference>
<dbReference type="PANTHER" id="PTHR45947">
    <property type="entry name" value="SULFOQUINOVOSYL TRANSFERASE SQD2"/>
    <property type="match status" value="1"/>
</dbReference>
<reference evidence="3 4" key="1">
    <citation type="submission" date="2018-11" db="EMBL/GenBank/DDBJ databases">
        <authorList>
            <person name="Mardanov A.V."/>
            <person name="Ravin N.V."/>
            <person name="Dedysh S.N."/>
        </authorList>
    </citation>
    <scope>NUCLEOTIDE SEQUENCE [LARGE SCALE GENOMIC DNA]</scope>
    <source>
        <strain evidence="3 4">AF10</strain>
    </source>
</reference>
<feature type="domain" description="Glycosyltransferase subfamily 4-like N-terminal" evidence="1">
    <location>
        <begin position="25"/>
        <end position="179"/>
    </location>
</feature>
<dbReference type="CDD" id="cd03801">
    <property type="entry name" value="GT4_PimA-like"/>
    <property type="match status" value="1"/>
</dbReference>
<dbReference type="PANTHER" id="PTHR45947:SF3">
    <property type="entry name" value="SULFOQUINOVOSYL TRANSFERASE SQD2"/>
    <property type="match status" value="1"/>
</dbReference>
<dbReference type="SUPFAM" id="SSF53756">
    <property type="entry name" value="UDP-Glycosyltransferase/glycogen phosphorylase"/>
    <property type="match status" value="1"/>
</dbReference>
<dbReference type="OrthoDB" id="110463at2"/>
<protein>
    <submittedName>
        <fullName evidence="3">Glycosyltransferase</fullName>
    </submittedName>
</protein>
<gene>
    <name evidence="3" type="ORF">GRAN_4978</name>
</gene>
<dbReference type="GO" id="GO:0016757">
    <property type="term" value="F:glycosyltransferase activity"/>
    <property type="evidence" value="ECO:0007669"/>
    <property type="project" value="TreeGrafter"/>
</dbReference>
<dbReference type="RefSeq" id="WP_128915560.1">
    <property type="nucleotide sequence ID" value="NZ_RDSM01000006.1"/>
</dbReference>
<dbReference type="Pfam" id="PF13524">
    <property type="entry name" value="Glyco_trans_1_2"/>
    <property type="match status" value="1"/>
</dbReference>
<organism evidence="3 4">
    <name type="scientific">Granulicella sibirica</name>
    <dbReference type="NCBI Taxonomy" id="2479048"/>
    <lineage>
        <taxon>Bacteria</taxon>
        <taxon>Pseudomonadati</taxon>
        <taxon>Acidobacteriota</taxon>
        <taxon>Terriglobia</taxon>
        <taxon>Terriglobales</taxon>
        <taxon>Acidobacteriaceae</taxon>
        <taxon>Granulicella</taxon>
    </lineage>
</organism>
<accession>A0A4Q0SX42</accession>